<comment type="subcellular location">
    <subcellularLocation>
        <location evidence="1 7">Cell membrane</location>
        <topology evidence="1 7">Multi-pass membrane protein</topology>
    </subcellularLocation>
</comment>
<feature type="transmembrane region" description="Helical" evidence="9">
    <location>
        <begin position="30"/>
        <end position="50"/>
    </location>
</feature>
<keyword evidence="11" id="KW-1185">Reference proteome</keyword>
<keyword evidence="2" id="KW-0813">Transport</keyword>
<reference evidence="10" key="1">
    <citation type="submission" date="2021-11" db="EMBL/GenBank/DDBJ databases">
        <title>Streptomyces corallinus and Kineosporia corallina sp. nov., two new coral-derived marine actinobacteria.</title>
        <authorList>
            <person name="Buangrab K."/>
            <person name="Sutthacheep M."/>
            <person name="Yeemin T."/>
            <person name="Harunari E."/>
            <person name="Igarashi Y."/>
            <person name="Sripreechasak P."/>
            <person name="Kanchanasin P."/>
            <person name="Tanasupawat S."/>
            <person name="Phongsopitanun W."/>
        </authorList>
    </citation>
    <scope>NUCLEOTIDE SEQUENCE</scope>
    <source>
        <strain evidence="10">JCM 31032</strain>
    </source>
</reference>
<keyword evidence="6 9" id="KW-0472">Membrane</keyword>
<name>A0A9X1NJ68_9ACTN</name>
<dbReference type="AlphaFoldDB" id="A0A9X1NJ68"/>
<feature type="region of interest" description="Disordered" evidence="8">
    <location>
        <begin position="110"/>
        <end position="155"/>
    </location>
</feature>
<evidence type="ECO:0000256" key="7">
    <source>
        <dbReference type="RuleBase" id="RU003942"/>
    </source>
</evidence>
<dbReference type="Proteomes" id="UP001138997">
    <property type="component" value="Unassembled WGS sequence"/>
</dbReference>
<dbReference type="PANTHER" id="PTHR30561:SF1">
    <property type="entry name" value="MULTIDRUG TRANSPORTER EMRE"/>
    <property type="match status" value="1"/>
</dbReference>
<keyword evidence="3" id="KW-1003">Cell membrane</keyword>
<dbReference type="GO" id="GO:0022857">
    <property type="term" value="F:transmembrane transporter activity"/>
    <property type="evidence" value="ECO:0007669"/>
    <property type="project" value="InterPro"/>
</dbReference>
<organism evidence="10 11">
    <name type="scientific">Kineosporia babensis</name>
    <dbReference type="NCBI Taxonomy" id="499548"/>
    <lineage>
        <taxon>Bacteria</taxon>
        <taxon>Bacillati</taxon>
        <taxon>Actinomycetota</taxon>
        <taxon>Actinomycetes</taxon>
        <taxon>Kineosporiales</taxon>
        <taxon>Kineosporiaceae</taxon>
        <taxon>Kineosporia</taxon>
    </lineage>
</organism>
<dbReference type="Gene3D" id="1.10.3730.20">
    <property type="match status" value="1"/>
</dbReference>
<evidence type="ECO:0000313" key="11">
    <source>
        <dbReference type="Proteomes" id="UP001138997"/>
    </source>
</evidence>
<comment type="similarity">
    <text evidence="7">Belongs to the drug/metabolite transporter (DMT) superfamily. Small multidrug resistance (SMR) (TC 2.A.7.1) family.</text>
</comment>
<dbReference type="GO" id="GO:0005886">
    <property type="term" value="C:plasma membrane"/>
    <property type="evidence" value="ECO:0007669"/>
    <property type="project" value="UniProtKB-SubCell"/>
</dbReference>
<dbReference type="SUPFAM" id="SSF103481">
    <property type="entry name" value="Multidrug resistance efflux transporter EmrE"/>
    <property type="match status" value="1"/>
</dbReference>
<dbReference type="InterPro" id="IPR037185">
    <property type="entry name" value="EmrE-like"/>
</dbReference>
<dbReference type="InterPro" id="IPR000390">
    <property type="entry name" value="Small_drug/metabolite_transptr"/>
</dbReference>
<keyword evidence="5 9" id="KW-1133">Transmembrane helix</keyword>
<evidence type="ECO:0000256" key="9">
    <source>
        <dbReference type="SAM" id="Phobius"/>
    </source>
</evidence>
<evidence type="ECO:0000256" key="3">
    <source>
        <dbReference type="ARBA" id="ARBA00022475"/>
    </source>
</evidence>
<feature type="region of interest" description="Disordered" evidence="8">
    <location>
        <begin position="207"/>
        <end position="269"/>
    </location>
</feature>
<proteinExistence type="inferred from homology"/>
<evidence type="ECO:0000256" key="1">
    <source>
        <dbReference type="ARBA" id="ARBA00004651"/>
    </source>
</evidence>
<evidence type="ECO:0000256" key="5">
    <source>
        <dbReference type="ARBA" id="ARBA00022989"/>
    </source>
</evidence>
<feature type="transmembrane region" description="Helical" evidence="9">
    <location>
        <begin position="84"/>
        <end position="102"/>
    </location>
</feature>
<dbReference type="Pfam" id="PF00893">
    <property type="entry name" value="Multi_Drug_Res"/>
    <property type="match status" value="1"/>
</dbReference>
<accession>A0A9X1NJ68</accession>
<dbReference type="FunFam" id="1.10.3730.20:FF:000001">
    <property type="entry name" value="Quaternary ammonium compound resistance transporter SugE"/>
    <property type="match status" value="1"/>
</dbReference>
<comment type="caution">
    <text evidence="10">The sequence shown here is derived from an EMBL/GenBank/DDBJ whole genome shotgun (WGS) entry which is preliminary data.</text>
</comment>
<dbReference type="EMBL" id="JAJOMB010000017">
    <property type="protein sequence ID" value="MCD5314701.1"/>
    <property type="molecule type" value="Genomic_DNA"/>
</dbReference>
<feature type="transmembrane region" description="Helical" evidence="9">
    <location>
        <begin position="57"/>
        <end position="78"/>
    </location>
</feature>
<evidence type="ECO:0000256" key="4">
    <source>
        <dbReference type="ARBA" id="ARBA00022692"/>
    </source>
</evidence>
<gene>
    <name evidence="10" type="ORF">LR394_27730</name>
</gene>
<evidence type="ECO:0000256" key="8">
    <source>
        <dbReference type="SAM" id="MobiDB-lite"/>
    </source>
</evidence>
<protein>
    <submittedName>
        <fullName evidence="10">Multidrug efflux SMR transporter</fullName>
    </submittedName>
</protein>
<evidence type="ECO:0000313" key="10">
    <source>
        <dbReference type="EMBL" id="MCD5314701.1"/>
    </source>
</evidence>
<evidence type="ECO:0000256" key="6">
    <source>
        <dbReference type="ARBA" id="ARBA00023136"/>
    </source>
</evidence>
<keyword evidence="4 7" id="KW-0812">Transmembrane</keyword>
<dbReference type="PANTHER" id="PTHR30561">
    <property type="entry name" value="SMR FAMILY PROTON-DEPENDENT DRUG EFFLUX TRANSPORTER SUGE"/>
    <property type="match status" value="1"/>
</dbReference>
<evidence type="ECO:0000256" key="2">
    <source>
        <dbReference type="ARBA" id="ARBA00022448"/>
    </source>
</evidence>
<feature type="compositionally biased region" description="Polar residues" evidence="8">
    <location>
        <begin position="117"/>
        <end position="129"/>
    </location>
</feature>
<dbReference type="InterPro" id="IPR045324">
    <property type="entry name" value="Small_multidrug_res"/>
</dbReference>
<sequence length="269" mass="28575">MAWLALAGAIVLEVIATVSLKTADGFTRFWPSVIVVVGYVGCFSLLGFALKTFDVGLVYAIWSAVGTAAITIVGIMLFGESITLPRACGVLLIVLGVIVLNLSGGEAHAAGGPASQKPATQRPATQKPATQKPVGQKPNAQNKTAFIPNQRARVQNRPVRIHNRGAHIRNPVADIRNQPIEFSIGPDATITSSAFVGAISLDRVKLTRPDAPPNLGKAPQEAESESGEAPMLTPRTGLVPRQARPRHDMSTDPDSDLGPIFPDLRRKET</sequence>